<keyword evidence="5" id="KW-1185">Reference proteome</keyword>
<keyword evidence="2" id="KW-0812">Transmembrane</keyword>
<proteinExistence type="predicted"/>
<feature type="domain" description="DUF2061" evidence="3">
    <location>
        <begin position="40"/>
        <end position="91"/>
    </location>
</feature>
<keyword evidence="2" id="KW-0472">Membrane</keyword>
<feature type="region of interest" description="Disordered" evidence="1">
    <location>
        <begin position="1"/>
        <end position="34"/>
    </location>
</feature>
<dbReference type="HOGENOM" id="CLU_160691_0_0_6"/>
<dbReference type="eggNOG" id="COG3205">
    <property type="taxonomic scope" value="Bacteria"/>
</dbReference>
<evidence type="ECO:0000256" key="2">
    <source>
        <dbReference type="SAM" id="Phobius"/>
    </source>
</evidence>
<protein>
    <recommendedName>
        <fullName evidence="3">DUF2061 domain-containing protein</fullName>
    </recommendedName>
</protein>
<keyword evidence="2" id="KW-1133">Transmembrane helix</keyword>
<feature type="transmembrane region" description="Helical" evidence="2">
    <location>
        <begin position="40"/>
        <end position="61"/>
    </location>
</feature>
<sequence length="128" mass="13875">MPDCPATSAGPSPSSFRRAVAGPQTAVPVRRKPSMRPRPLVKTLTFAVLHFATAFIVVYALTGSVVIGGAVALIEPLCNTVVFYLHERAWQRFGRQKATHSHSYGHDVFLKYMGRGQAAGGRAARTPR</sequence>
<evidence type="ECO:0000256" key="1">
    <source>
        <dbReference type="SAM" id="MobiDB-lite"/>
    </source>
</evidence>
<dbReference type="Pfam" id="PF09834">
    <property type="entry name" value="DUF2061"/>
    <property type="match status" value="1"/>
</dbReference>
<gene>
    <name evidence="4" type="ordered locus">PST_2133</name>
</gene>
<accession>A4VLE7</accession>
<dbReference type="EMBL" id="CP000304">
    <property type="protein sequence ID" value="ABP79798.1"/>
    <property type="molecule type" value="Genomic_DNA"/>
</dbReference>
<organism evidence="4 5">
    <name type="scientific">Stutzerimonas stutzeri (strain A1501)</name>
    <name type="common">Pseudomonas stutzeri</name>
    <dbReference type="NCBI Taxonomy" id="379731"/>
    <lineage>
        <taxon>Bacteria</taxon>
        <taxon>Pseudomonadati</taxon>
        <taxon>Pseudomonadota</taxon>
        <taxon>Gammaproteobacteria</taxon>
        <taxon>Pseudomonadales</taxon>
        <taxon>Pseudomonadaceae</taxon>
        <taxon>Stutzerimonas</taxon>
    </lineage>
</organism>
<dbReference type="Proteomes" id="UP000000233">
    <property type="component" value="Chromosome"/>
</dbReference>
<evidence type="ECO:0000313" key="4">
    <source>
        <dbReference type="EMBL" id="ABP79798.1"/>
    </source>
</evidence>
<evidence type="ECO:0000313" key="5">
    <source>
        <dbReference type="Proteomes" id="UP000000233"/>
    </source>
</evidence>
<feature type="transmembrane region" description="Helical" evidence="2">
    <location>
        <begin position="67"/>
        <end position="85"/>
    </location>
</feature>
<evidence type="ECO:0000259" key="3">
    <source>
        <dbReference type="Pfam" id="PF09834"/>
    </source>
</evidence>
<reference evidence="4 5" key="1">
    <citation type="journal article" date="2008" name="Proc. Natl. Acad. Sci. U.S.A.">
        <title>Nitrogen fixation island and rhizosphere competence traits in the genome of root-associated Pseudomonas stutzeri A1501.</title>
        <authorList>
            <person name="Yan Y."/>
            <person name="Yang J."/>
            <person name="Dou Y."/>
            <person name="Chen M."/>
            <person name="Ping S."/>
            <person name="Peng J."/>
            <person name="Lu W."/>
            <person name="Zhang W."/>
            <person name="Yao Z."/>
            <person name="Li H."/>
            <person name="Liu W."/>
            <person name="He S."/>
            <person name="Geng L."/>
            <person name="Zhang X."/>
            <person name="Yang F."/>
            <person name="Yu H."/>
            <person name="Zhan Y."/>
            <person name="Li D."/>
            <person name="Lin Z."/>
            <person name="Wang Y."/>
            <person name="Elmerich C."/>
            <person name="Lin M."/>
            <person name="Jin Q."/>
        </authorList>
    </citation>
    <scope>NUCLEOTIDE SEQUENCE [LARGE SCALE GENOMIC DNA]</scope>
    <source>
        <strain evidence="4 5">A1501</strain>
    </source>
</reference>
<dbReference type="KEGG" id="psa:PST_2133"/>
<dbReference type="InterPro" id="IPR018638">
    <property type="entry name" value="DUF2061_membrane"/>
</dbReference>
<name>A4VLE7_STUS1</name>
<dbReference type="AlphaFoldDB" id="A4VLE7"/>